<dbReference type="FunFam" id="3.30.70.270:FF:000020">
    <property type="entry name" value="Transposon Tf2-6 polyprotein-like Protein"/>
    <property type="match status" value="1"/>
</dbReference>
<dbReference type="AlphaFoldDB" id="A0A4C1UGD4"/>
<dbReference type="Proteomes" id="UP000299102">
    <property type="component" value="Unassembled WGS sequence"/>
</dbReference>
<evidence type="ECO:0000313" key="6">
    <source>
        <dbReference type="EMBL" id="GBP25016.1"/>
    </source>
</evidence>
<dbReference type="InterPro" id="IPR001611">
    <property type="entry name" value="Leu-rich_rpt"/>
</dbReference>
<dbReference type="InterPro" id="IPR000477">
    <property type="entry name" value="RT_dom"/>
</dbReference>
<evidence type="ECO:0000256" key="4">
    <source>
        <dbReference type="SAM" id="SignalP"/>
    </source>
</evidence>
<dbReference type="SUPFAM" id="SSF52058">
    <property type="entry name" value="L domain-like"/>
    <property type="match status" value="1"/>
</dbReference>
<feature type="chain" id="PRO_5020030558" description="RNA-directed DNA polymerase" evidence="4">
    <location>
        <begin position="21"/>
        <end position="639"/>
    </location>
</feature>
<dbReference type="InterPro" id="IPR051320">
    <property type="entry name" value="Viral_Replic_Matur_Polypro"/>
</dbReference>
<dbReference type="SMART" id="SM00369">
    <property type="entry name" value="LRR_TYP"/>
    <property type="match status" value="6"/>
</dbReference>
<dbReference type="GO" id="GO:0003964">
    <property type="term" value="F:RNA-directed DNA polymerase activity"/>
    <property type="evidence" value="ECO:0007669"/>
    <property type="project" value="UniProtKB-EC"/>
</dbReference>
<evidence type="ECO:0000256" key="2">
    <source>
        <dbReference type="ARBA" id="ARBA00022614"/>
    </source>
</evidence>
<feature type="signal peptide" evidence="4">
    <location>
        <begin position="1"/>
        <end position="20"/>
    </location>
</feature>
<proteinExistence type="predicted"/>
<keyword evidence="3" id="KW-0677">Repeat</keyword>
<dbReference type="SUPFAM" id="SSF56672">
    <property type="entry name" value="DNA/RNA polymerases"/>
    <property type="match status" value="1"/>
</dbReference>
<feature type="domain" description="Reverse transcriptase" evidence="5">
    <location>
        <begin position="392"/>
        <end position="523"/>
    </location>
</feature>
<sequence length="639" mass="72282">MWCAVAVCVLALLAPRPAHAQGAQQCPPPAKMTPCACTVKKNGLDILCEFTEQQHIQRFSCFPQAMDVLKSNPMVIFYLKLRHNNLAKLPSYIFLGLDIRHLTVHNSSLAVIEDSSLSSIGNKLTQLDVSQNSLATIPTSSFVHLNHLLILNMNHNKVTAVHKKAFIGLDTLEILTLYENRISVVDAEAFKGLEKWYCLHRRYCVCVIPLFAPQSDDSCLLRVSALGHLLFVFTSWYDSTKLARIETSCSEIGRIRNQLKLKRLNLGGNELTAVPQKALALLENLKKLEMQENRITTISEGDFAVSSCCVSLCKQITDLLHNPPPNEQYKNIKERLMRVYEKSDRRQFQRLLPEAELGDQKPTQKLRRMRDLARDRIPDASFRLSGATAYLHIFSLSQLELTYQLSGKTLFSTLDLNRAYQQVNVREEDVEKTAIITLMGLFEFPRMCPGLKNAGYTFRWYIHQVLIGLDFVFLFIDDVLIASESKKQHCKHLRSVLGRFEEHGITINVAKCNLGQPEAKFLGDIVSKEGIKPPAEKVKLIIDYPKPQTVEELRIFLGMLNFYREHIPNAASIQAPLNAYLHNVNKKDKIKIHWTEESSQALEACKTSISDAVLLAHPLHLAPYASFCEASNKSNDSVL</sequence>
<dbReference type="EC" id="2.7.7.49" evidence="1"/>
<evidence type="ECO:0000256" key="3">
    <source>
        <dbReference type="ARBA" id="ARBA00022737"/>
    </source>
</evidence>
<dbReference type="InterPro" id="IPR043128">
    <property type="entry name" value="Rev_trsase/Diguanyl_cyclase"/>
</dbReference>
<dbReference type="Gene3D" id="3.30.70.270">
    <property type="match status" value="2"/>
</dbReference>
<dbReference type="InterPro" id="IPR043502">
    <property type="entry name" value="DNA/RNA_pol_sf"/>
</dbReference>
<dbReference type="OrthoDB" id="8400687at2759"/>
<keyword evidence="4" id="KW-0732">Signal</keyword>
<keyword evidence="2" id="KW-0433">Leucine-rich repeat</keyword>
<dbReference type="PANTHER" id="PTHR33064">
    <property type="entry name" value="POL PROTEIN"/>
    <property type="match status" value="1"/>
</dbReference>
<dbReference type="InterPro" id="IPR003591">
    <property type="entry name" value="Leu-rich_rpt_typical-subtyp"/>
</dbReference>
<dbReference type="CDD" id="cd01647">
    <property type="entry name" value="RT_LTR"/>
    <property type="match status" value="1"/>
</dbReference>
<dbReference type="Gene3D" id="3.10.10.10">
    <property type="entry name" value="HIV Type 1 Reverse Transcriptase, subunit A, domain 1"/>
    <property type="match status" value="1"/>
</dbReference>
<dbReference type="PANTHER" id="PTHR33064:SF37">
    <property type="entry name" value="RIBONUCLEASE H"/>
    <property type="match status" value="1"/>
</dbReference>
<protein>
    <recommendedName>
        <fullName evidence="1">RNA-directed DNA polymerase</fullName>
        <ecNumber evidence="1">2.7.7.49</ecNumber>
    </recommendedName>
</protein>
<keyword evidence="7" id="KW-1185">Reference proteome</keyword>
<dbReference type="STRING" id="151549.A0A4C1UGD4"/>
<reference evidence="6 7" key="1">
    <citation type="journal article" date="2019" name="Commun. Biol.">
        <title>The bagworm genome reveals a unique fibroin gene that provides high tensile strength.</title>
        <authorList>
            <person name="Kono N."/>
            <person name="Nakamura H."/>
            <person name="Ohtoshi R."/>
            <person name="Tomita M."/>
            <person name="Numata K."/>
            <person name="Arakawa K."/>
        </authorList>
    </citation>
    <scope>NUCLEOTIDE SEQUENCE [LARGE SCALE GENOMIC DNA]</scope>
</reference>
<evidence type="ECO:0000256" key="1">
    <source>
        <dbReference type="ARBA" id="ARBA00012493"/>
    </source>
</evidence>
<dbReference type="Pfam" id="PF00078">
    <property type="entry name" value="RVT_1"/>
    <property type="match status" value="1"/>
</dbReference>
<accession>A0A4C1UGD4</accession>
<dbReference type="EMBL" id="BGZK01000168">
    <property type="protein sequence ID" value="GBP25016.1"/>
    <property type="molecule type" value="Genomic_DNA"/>
</dbReference>
<dbReference type="Pfam" id="PF13855">
    <property type="entry name" value="LRR_8"/>
    <property type="match status" value="2"/>
</dbReference>
<evidence type="ECO:0000259" key="5">
    <source>
        <dbReference type="Pfam" id="PF00078"/>
    </source>
</evidence>
<evidence type="ECO:0000313" key="7">
    <source>
        <dbReference type="Proteomes" id="UP000299102"/>
    </source>
</evidence>
<name>A0A4C1UGD4_EUMVA</name>
<comment type="caution">
    <text evidence="6">The sequence shown here is derived from an EMBL/GenBank/DDBJ whole genome shotgun (WGS) entry which is preliminary data.</text>
</comment>
<dbReference type="InterPro" id="IPR032675">
    <property type="entry name" value="LRR_dom_sf"/>
</dbReference>
<organism evidence="6 7">
    <name type="scientific">Eumeta variegata</name>
    <name type="common">Bagworm moth</name>
    <name type="synonym">Eumeta japonica</name>
    <dbReference type="NCBI Taxonomy" id="151549"/>
    <lineage>
        <taxon>Eukaryota</taxon>
        <taxon>Metazoa</taxon>
        <taxon>Ecdysozoa</taxon>
        <taxon>Arthropoda</taxon>
        <taxon>Hexapoda</taxon>
        <taxon>Insecta</taxon>
        <taxon>Pterygota</taxon>
        <taxon>Neoptera</taxon>
        <taxon>Endopterygota</taxon>
        <taxon>Lepidoptera</taxon>
        <taxon>Glossata</taxon>
        <taxon>Ditrysia</taxon>
        <taxon>Tineoidea</taxon>
        <taxon>Psychidae</taxon>
        <taxon>Oiketicinae</taxon>
        <taxon>Eumeta</taxon>
    </lineage>
</organism>
<gene>
    <name evidence="6" type="ORF">EVAR_94311_1</name>
</gene>
<dbReference type="Gene3D" id="3.80.10.10">
    <property type="entry name" value="Ribonuclease Inhibitor"/>
    <property type="match status" value="2"/>
</dbReference>